<dbReference type="KEGG" id="pvac:HC248_00368"/>
<dbReference type="AlphaFoldDB" id="A0A6H2H5H9"/>
<evidence type="ECO:0000313" key="2">
    <source>
        <dbReference type="Proteomes" id="UP000502041"/>
    </source>
</evidence>
<name>A0A6H2H5H9_9BURK</name>
<evidence type="ECO:0000313" key="1">
    <source>
        <dbReference type="EMBL" id="QJC55105.1"/>
    </source>
</evidence>
<accession>A0A6H2H5H9</accession>
<keyword evidence="2" id="KW-1185">Reference proteome</keyword>
<organism evidence="1 2">
    <name type="scientific">Polaromonas vacuolata</name>
    <dbReference type="NCBI Taxonomy" id="37448"/>
    <lineage>
        <taxon>Bacteria</taxon>
        <taxon>Pseudomonadati</taxon>
        <taxon>Pseudomonadota</taxon>
        <taxon>Betaproteobacteria</taxon>
        <taxon>Burkholderiales</taxon>
        <taxon>Comamonadaceae</taxon>
        <taxon>Polaromonas</taxon>
    </lineage>
</organism>
<sequence>MSALDSPINPFGVDAYGVPRAFTAAVTEFAEITKLDAQALLRGDSLQIKEFNFWFQHYGEYDPAGLTIFVDIGTAENLTPEQEIPVLRQLLENNANNPAGLCGFFARLPDGGQIVYGFRLALDQTANGGEAVAEMLLSLVSATQLMRDTLAQSAEILEQNMAEFSA</sequence>
<reference evidence="1 2" key="1">
    <citation type="submission" date="2020-04" db="EMBL/GenBank/DDBJ databases">
        <title>Complete genome of a Psychrophilic, Marine, Gas Vacuolate Bacterium Polaromonas vacuolata KCTC 22033T.</title>
        <authorList>
            <person name="Hwang K."/>
            <person name="Kim K.M."/>
        </authorList>
    </citation>
    <scope>NUCLEOTIDE SEQUENCE [LARGE SCALE GENOMIC DNA]</scope>
    <source>
        <strain evidence="1 2">KCTC 22033</strain>
    </source>
</reference>
<dbReference type="EMBL" id="CP051461">
    <property type="protein sequence ID" value="QJC55105.1"/>
    <property type="molecule type" value="Genomic_DNA"/>
</dbReference>
<dbReference type="Proteomes" id="UP000502041">
    <property type="component" value="Chromosome"/>
</dbReference>
<dbReference type="RefSeq" id="WP_168921020.1">
    <property type="nucleotide sequence ID" value="NZ_CP051461.1"/>
</dbReference>
<protein>
    <submittedName>
        <fullName evidence="1">Uncharacterized protein</fullName>
    </submittedName>
</protein>
<gene>
    <name evidence="1" type="ORF">HC248_00368</name>
</gene>
<proteinExistence type="predicted"/>